<dbReference type="AlphaFoldDB" id="A0ABD0U1H1"/>
<gene>
    <name evidence="2" type="ORF">M5K25_024247</name>
</gene>
<evidence type="ECO:0000313" key="3">
    <source>
        <dbReference type="Proteomes" id="UP001552299"/>
    </source>
</evidence>
<comment type="caution">
    <text evidence="2">The sequence shown here is derived from an EMBL/GenBank/DDBJ whole genome shotgun (WGS) entry which is preliminary data.</text>
</comment>
<evidence type="ECO:0000313" key="2">
    <source>
        <dbReference type="EMBL" id="KAL0905809.1"/>
    </source>
</evidence>
<keyword evidence="3" id="KW-1185">Reference proteome</keyword>
<name>A0ABD0U1H1_DENTH</name>
<sequence length="311" mass="34739">MRLHAKTMVVQRRVDALYLANEQSLNDLDSDRGYLNFKNNKGDEFMSDLIKGGKETRLLLNNDKFLLLLLRIGASIYKLICKARTKMELQNTPFTVQLGRGASILLANAVINTGNSEATIRFGSLEFPVATAVATAVPIHGMTVQGHSARPNSAETYARRAYSVQQPRAVRTATAKAVQQNRTSVFERLSHPEVSTVKKTDIKQKTLPILSSVITLPNEPFVPGRHDHEASSSEGRLSRRQRRKLNTVLRAQQPLPVHPSTLPALEPEANVPTQNKFANLKWVKRNSSISELKQSFWEQQQLSSCSSEEEV</sequence>
<proteinExistence type="predicted"/>
<organism evidence="2 3">
    <name type="scientific">Dendrobium thyrsiflorum</name>
    <name type="common">Pinecone-like raceme dendrobium</name>
    <name type="synonym">Orchid</name>
    <dbReference type="NCBI Taxonomy" id="117978"/>
    <lineage>
        <taxon>Eukaryota</taxon>
        <taxon>Viridiplantae</taxon>
        <taxon>Streptophyta</taxon>
        <taxon>Embryophyta</taxon>
        <taxon>Tracheophyta</taxon>
        <taxon>Spermatophyta</taxon>
        <taxon>Magnoliopsida</taxon>
        <taxon>Liliopsida</taxon>
        <taxon>Asparagales</taxon>
        <taxon>Orchidaceae</taxon>
        <taxon>Epidendroideae</taxon>
        <taxon>Malaxideae</taxon>
        <taxon>Dendrobiinae</taxon>
        <taxon>Dendrobium</taxon>
    </lineage>
</organism>
<protein>
    <submittedName>
        <fullName evidence="2">Uncharacterized protein</fullName>
    </submittedName>
</protein>
<reference evidence="2 3" key="1">
    <citation type="journal article" date="2024" name="Plant Biotechnol. J.">
        <title>Dendrobium thyrsiflorum genome and its molecular insights into genes involved in important horticultural traits.</title>
        <authorList>
            <person name="Chen B."/>
            <person name="Wang J.Y."/>
            <person name="Zheng P.J."/>
            <person name="Li K.L."/>
            <person name="Liang Y.M."/>
            <person name="Chen X.F."/>
            <person name="Zhang C."/>
            <person name="Zhao X."/>
            <person name="He X."/>
            <person name="Zhang G.Q."/>
            <person name="Liu Z.J."/>
            <person name="Xu Q."/>
        </authorList>
    </citation>
    <scope>NUCLEOTIDE SEQUENCE [LARGE SCALE GENOMIC DNA]</scope>
    <source>
        <strain evidence="2">GZMU011</strain>
    </source>
</reference>
<feature type="region of interest" description="Disordered" evidence="1">
    <location>
        <begin position="218"/>
        <end position="240"/>
    </location>
</feature>
<dbReference type="EMBL" id="JANQDX010000018">
    <property type="protein sequence ID" value="KAL0905809.1"/>
    <property type="molecule type" value="Genomic_DNA"/>
</dbReference>
<dbReference type="Proteomes" id="UP001552299">
    <property type="component" value="Unassembled WGS sequence"/>
</dbReference>
<evidence type="ECO:0000256" key="1">
    <source>
        <dbReference type="SAM" id="MobiDB-lite"/>
    </source>
</evidence>
<accession>A0ABD0U1H1</accession>